<dbReference type="Gene3D" id="3.30.160.20">
    <property type="match status" value="1"/>
</dbReference>
<keyword evidence="9 10" id="KW-0694">RNA-binding</keyword>
<evidence type="ECO:0000256" key="6">
    <source>
        <dbReference type="ARBA" id="ARBA00022722"/>
    </source>
</evidence>
<keyword evidence="10" id="KW-0963">Cytoplasm</keyword>
<feature type="binding site" evidence="10">
    <location>
        <position position="72"/>
    </location>
    <ligand>
        <name>Mg(2+)</name>
        <dbReference type="ChEBI" id="CHEBI:18420"/>
    </ligand>
</feature>
<dbReference type="Pfam" id="PF14622">
    <property type="entry name" value="Ribonucleas_3_3"/>
    <property type="match status" value="1"/>
</dbReference>
<dbReference type="AlphaFoldDB" id="A0AB36DPE2"/>
<dbReference type="PROSITE" id="PS50142">
    <property type="entry name" value="RNASE_3_2"/>
    <property type="match status" value="1"/>
</dbReference>
<keyword evidence="5 10" id="KW-0819">tRNA processing</keyword>
<dbReference type="FunFam" id="1.10.1520.10:FF:000001">
    <property type="entry name" value="Ribonuclease 3"/>
    <property type="match status" value="1"/>
</dbReference>
<dbReference type="SMART" id="SM00535">
    <property type="entry name" value="RIBOc"/>
    <property type="match status" value="1"/>
</dbReference>
<dbReference type="NCBIfam" id="TIGR02191">
    <property type="entry name" value="RNaseIII"/>
    <property type="match status" value="1"/>
</dbReference>
<keyword evidence="3 10" id="KW-0698">rRNA processing</keyword>
<evidence type="ECO:0000256" key="1">
    <source>
        <dbReference type="ARBA" id="ARBA00000109"/>
    </source>
</evidence>
<evidence type="ECO:0000256" key="3">
    <source>
        <dbReference type="ARBA" id="ARBA00022552"/>
    </source>
</evidence>
<name>A0AB36DPE2_MORCA</name>
<keyword evidence="10" id="KW-0460">Magnesium</keyword>
<dbReference type="PROSITE" id="PS00517">
    <property type="entry name" value="RNASE_3_1"/>
    <property type="match status" value="1"/>
</dbReference>
<dbReference type="HAMAP" id="MF_00104">
    <property type="entry name" value="RNase_III"/>
    <property type="match status" value="1"/>
</dbReference>
<comment type="catalytic activity">
    <reaction evidence="1 10">
        <text>Endonucleolytic cleavage to 5'-phosphomonoester.</text>
        <dbReference type="EC" id="3.1.26.3"/>
    </reaction>
</comment>
<dbReference type="SUPFAM" id="SSF54768">
    <property type="entry name" value="dsRNA-binding domain-like"/>
    <property type="match status" value="1"/>
</dbReference>
<dbReference type="CDD" id="cd00593">
    <property type="entry name" value="RIBOc"/>
    <property type="match status" value="1"/>
</dbReference>
<dbReference type="CDD" id="cd10845">
    <property type="entry name" value="DSRM_RNAse_III_family"/>
    <property type="match status" value="1"/>
</dbReference>
<keyword evidence="6 10" id="KW-0540">Nuclease</keyword>
<dbReference type="InterPro" id="IPR014720">
    <property type="entry name" value="dsRBD_dom"/>
</dbReference>
<feature type="domain" description="DRBM" evidence="11">
    <location>
        <begin position="190"/>
        <end position="261"/>
    </location>
</feature>
<feature type="domain" description="RNase III" evidence="12">
    <location>
        <begin position="36"/>
        <end position="159"/>
    </location>
</feature>
<dbReference type="GO" id="GO:0046872">
    <property type="term" value="F:metal ion binding"/>
    <property type="evidence" value="ECO:0007669"/>
    <property type="project" value="UniProtKB-KW"/>
</dbReference>
<evidence type="ECO:0000256" key="5">
    <source>
        <dbReference type="ARBA" id="ARBA00022694"/>
    </source>
</evidence>
<dbReference type="Proteomes" id="UP000078295">
    <property type="component" value="Unassembled WGS sequence"/>
</dbReference>
<dbReference type="SMART" id="SM00358">
    <property type="entry name" value="DSRM"/>
    <property type="match status" value="1"/>
</dbReference>
<dbReference type="PANTHER" id="PTHR11207:SF0">
    <property type="entry name" value="RIBONUCLEASE 3"/>
    <property type="match status" value="1"/>
</dbReference>
<evidence type="ECO:0000256" key="7">
    <source>
        <dbReference type="ARBA" id="ARBA00022759"/>
    </source>
</evidence>
<dbReference type="GO" id="GO:0005737">
    <property type="term" value="C:cytoplasm"/>
    <property type="evidence" value="ECO:0007669"/>
    <property type="project" value="UniProtKB-SubCell"/>
</dbReference>
<comment type="subunit">
    <text evidence="10">Homodimer.</text>
</comment>
<dbReference type="SUPFAM" id="SSF69065">
    <property type="entry name" value="RNase III domain-like"/>
    <property type="match status" value="1"/>
</dbReference>
<organism evidence="13 14">
    <name type="scientific">Moraxella catarrhalis</name>
    <name type="common">Branhamella catarrhalis</name>
    <dbReference type="NCBI Taxonomy" id="480"/>
    <lineage>
        <taxon>Bacteria</taxon>
        <taxon>Pseudomonadati</taxon>
        <taxon>Pseudomonadota</taxon>
        <taxon>Gammaproteobacteria</taxon>
        <taxon>Moraxellales</taxon>
        <taxon>Moraxellaceae</taxon>
        <taxon>Moraxella</taxon>
    </lineage>
</organism>
<dbReference type="GO" id="GO:0004525">
    <property type="term" value="F:ribonuclease III activity"/>
    <property type="evidence" value="ECO:0007669"/>
    <property type="project" value="UniProtKB-UniRule"/>
</dbReference>
<proteinExistence type="inferred from homology"/>
<dbReference type="InterPro" id="IPR011907">
    <property type="entry name" value="RNase_III"/>
</dbReference>
<dbReference type="InterPro" id="IPR000999">
    <property type="entry name" value="RNase_III_dom"/>
</dbReference>
<evidence type="ECO:0000313" key="13">
    <source>
        <dbReference type="EMBL" id="OAV25882.1"/>
    </source>
</evidence>
<evidence type="ECO:0000256" key="2">
    <source>
        <dbReference type="ARBA" id="ARBA00010183"/>
    </source>
</evidence>
<dbReference type="Gene3D" id="1.10.1520.10">
    <property type="entry name" value="Ribonuclease III domain"/>
    <property type="match status" value="1"/>
</dbReference>
<reference evidence="13 14" key="1">
    <citation type="journal article" date="2016" name="Genome Biol. Evol.">
        <title>Comparative Genomic Analyses of the Moraxella catarrhalis Serosensitive and Seroresistant Lineages Demonstrate Their Independent Evolution.</title>
        <authorList>
            <person name="Earl J.P."/>
            <person name="de Vries S.P."/>
            <person name="Ahmed A."/>
            <person name="Powell E."/>
            <person name="Schultz M.P."/>
            <person name="Hermans P.W."/>
            <person name="Hill D.J."/>
            <person name="Zhou Z."/>
            <person name="Constantinidou C.I."/>
            <person name="Hu F.Z."/>
            <person name="Bootsma H.J."/>
            <person name="Ehrlich G.D."/>
        </authorList>
    </citation>
    <scope>NUCLEOTIDE SEQUENCE [LARGE SCALE GENOMIC DNA]</scope>
    <source>
        <strain evidence="13 14">F23</strain>
    </source>
</reference>
<keyword evidence="10" id="KW-0479">Metal-binding</keyword>
<keyword evidence="8 10" id="KW-0378">Hydrolase</keyword>
<feature type="active site" evidence="10">
    <location>
        <position position="76"/>
    </location>
</feature>
<evidence type="ECO:0000313" key="14">
    <source>
        <dbReference type="Proteomes" id="UP000078295"/>
    </source>
</evidence>
<feature type="binding site" evidence="10">
    <location>
        <position position="148"/>
    </location>
    <ligand>
        <name>Mg(2+)</name>
        <dbReference type="ChEBI" id="CHEBI:18420"/>
    </ligand>
</feature>
<keyword evidence="7 10" id="KW-0255">Endonuclease</keyword>
<evidence type="ECO:0000256" key="8">
    <source>
        <dbReference type="ARBA" id="ARBA00022801"/>
    </source>
</evidence>
<evidence type="ECO:0000256" key="9">
    <source>
        <dbReference type="ARBA" id="ARBA00022884"/>
    </source>
</evidence>
<comment type="cofactor">
    <cofactor evidence="10">
        <name>Mg(2+)</name>
        <dbReference type="ChEBI" id="CHEBI:18420"/>
    </cofactor>
</comment>
<comment type="subcellular location">
    <subcellularLocation>
        <location evidence="10">Cytoplasm</location>
    </subcellularLocation>
</comment>
<keyword evidence="10" id="KW-0699">rRNA-binding</keyword>
<comment type="function">
    <text evidence="10">Digests double-stranded RNA. Involved in the processing of primary rRNA transcript to yield the immediate precursors to the large and small rRNAs (23S and 16S). Processes some mRNAs, and tRNAs when they are encoded in the rRNA operon. Processes pre-crRNA and tracrRNA of type II CRISPR loci if present in the organism.</text>
</comment>
<dbReference type="GO" id="GO:0006364">
    <property type="term" value="P:rRNA processing"/>
    <property type="evidence" value="ECO:0007669"/>
    <property type="project" value="UniProtKB-UniRule"/>
</dbReference>
<dbReference type="GO" id="GO:0006397">
    <property type="term" value="P:mRNA processing"/>
    <property type="evidence" value="ECO:0007669"/>
    <property type="project" value="UniProtKB-UniRule"/>
</dbReference>
<comment type="caution">
    <text evidence="13">The sequence shown here is derived from an EMBL/GenBank/DDBJ whole genome shotgun (WGS) entry which is preliminary data.</text>
</comment>
<accession>A0AB36DPE2</accession>
<evidence type="ECO:0000256" key="4">
    <source>
        <dbReference type="ARBA" id="ARBA00022664"/>
    </source>
</evidence>
<dbReference type="EC" id="3.1.26.3" evidence="10"/>
<dbReference type="GO" id="GO:0019843">
    <property type="term" value="F:rRNA binding"/>
    <property type="evidence" value="ECO:0007669"/>
    <property type="project" value="UniProtKB-KW"/>
</dbReference>
<sequence>MEYAVANKSPKTMKMSQKVTKTPDQMPYFSDFEQGLPVLYAKLGYTFKDVSLLCRALTHRSYDPKKSYERLEFLGDALLSLIIAKALFAQYPKHDEGKLTRMRATLVRQETLVQIADHLELSRHLILGVGERKGGGRHRASILADAVEALIAAVYLDNLNSDGENIIHRMVMDWYKDLIQEVGQEQVLKDAKSRLQELLQGNRLPLPTYELIQTLGSAPNQVFVVRCHCTVVGVDPIIETGASRRIAEQKCAERMINQLNKLLPNS</sequence>
<keyword evidence="4 10" id="KW-0507">mRNA processing</keyword>
<comment type="similarity">
    <text evidence="2">Belongs to the ribonuclease III family.</text>
</comment>
<feature type="active site" evidence="10">
    <location>
        <position position="148"/>
    </location>
</feature>
<evidence type="ECO:0000256" key="10">
    <source>
        <dbReference type="HAMAP-Rule" id="MF_00104"/>
    </source>
</evidence>
<dbReference type="GO" id="GO:0010468">
    <property type="term" value="P:regulation of gene expression"/>
    <property type="evidence" value="ECO:0007669"/>
    <property type="project" value="TreeGrafter"/>
</dbReference>
<gene>
    <name evidence="10" type="primary">rnc</name>
    <name evidence="13" type="ORF">AO370_0803</name>
</gene>
<evidence type="ECO:0000259" key="11">
    <source>
        <dbReference type="PROSITE" id="PS50137"/>
    </source>
</evidence>
<dbReference type="Pfam" id="PF00035">
    <property type="entry name" value="dsrm"/>
    <property type="match status" value="1"/>
</dbReference>
<evidence type="ECO:0000259" key="12">
    <source>
        <dbReference type="PROSITE" id="PS50142"/>
    </source>
</evidence>
<dbReference type="GO" id="GO:0008033">
    <property type="term" value="P:tRNA processing"/>
    <property type="evidence" value="ECO:0007669"/>
    <property type="project" value="UniProtKB-KW"/>
</dbReference>
<dbReference type="PROSITE" id="PS50137">
    <property type="entry name" value="DS_RBD"/>
    <property type="match status" value="1"/>
</dbReference>
<protein>
    <recommendedName>
        <fullName evidence="10">Ribonuclease 3</fullName>
        <ecNumber evidence="10">3.1.26.3</ecNumber>
    </recommendedName>
    <alternativeName>
        <fullName evidence="10">Ribonuclease III</fullName>
        <shortName evidence="10">RNase III</shortName>
    </alternativeName>
</protein>
<dbReference type="InterPro" id="IPR036389">
    <property type="entry name" value="RNase_III_sf"/>
</dbReference>
<feature type="binding site" evidence="10">
    <location>
        <position position="145"/>
    </location>
    <ligand>
        <name>Mg(2+)</name>
        <dbReference type="ChEBI" id="CHEBI:18420"/>
    </ligand>
</feature>
<dbReference type="PANTHER" id="PTHR11207">
    <property type="entry name" value="RIBONUCLEASE III"/>
    <property type="match status" value="1"/>
</dbReference>
<dbReference type="GO" id="GO:0003725">
    <property type="term" value="F:double-stranded RNA binding"/>
    <property type="evidence" value="ECO:0007669"/>
    <property type="project" value="TreeGrafter"/>
</dbReference>
<dbReference type="EMBL" id="LXHQ01000026">
    <property type="protein sequence ID" value="OAV25882.1"/>
    <property type="molecule type" value="Genomic_DNA"/>
</dbReference>